<reference evidence="1 2" key="1">
    <citation type="submission" date="2016-06" db="EMBL/GenBank/DDBJ databases">
        <authorList>
            <consortium name="Pathogen Informatics"/>
        </authorList>
    </citation>
    <scope>NUCLEOTIDE SEQUENCE [LARGE SCALE GENOMIC DNA]</scope>
</reference>
<dbReference type="EMBL" id="LT594636">
    <property type="protein sequence ID" value="SBT86783.1"/>
    <property type="molecule type" value="Genomic_DNA"/>
</dbReference>
<dbReference type="KEGG" id="pmal:POWCR01_gp28"/>
<keyword evidence="2" id="KW-1185">Reference proteome</keyword>
<accession>A0A1D3JJS9</accession>
<dbReference type="OrthoDB" id="372952at2759"/>
<dbReference type="GO" id="GO:0005840">
    <property type="term" value="C:ribosome"/>
    <property type="evidence" value="ECO:0007669"/>
    <property type="project" value="UniProtKB-KW"/>
</dbReference>
<name>A0A1D3JJS9_PLAMA</name>
<dbReference type="AlphaFoldDB" id="A0A1D3JJS9"/>
<dbReference type="Proteomes" id="UP000219813">
    <property type="component" value="Apicoplast API"/>
</dbReference>
<gene>
    <name evidence="1" type="primary">RPL23</name>
    <name evidence="1" type="ORF">PMUG01_API001300</name>
</gene>
<dbReference type="RefSeq" id="YP_009307909.1">
    <property type="nucleotide sequence ID" value="NC_031401.1"/>
</dbReference>
<keyword evidence="1" id="KW-0687">Ribonucleoprotein</keyword>
<keyword evidence="1" id="KW-0689">Ribosomal protein</keyword>
<evidence type="ECO:0000313" key="2">
    <source>
        <dbReference type="Proteomes" id="UP000219813"/>
    </source>
</evidence>
<evidence type="ECO:0000313" key="1">
    <source>
        <dbReference type="EMBL" id="SBT86783.1"/>
    </source>
</evidence>
<dbReference type="GeneID" id="29295244"/>
<sequence>MKEIILNYYLNCIFYKINFVNRNIILFILKYF</sequence>
<organism evidence="1 2">
    <name type="scientific">Plasmodium malariae</name>
    <dbReference type="NCBI Taxonomy" id="5858"/>
    <lineage>
        <taxon>Eukaryota</taxon>
        <taxon>Sar</taxon>
        <taxon>Alveolata</taxon>
        <taxon>Apicomplexa</taxon>
        <taxon>Aconoidasida</taxon>
        <taxon>Haemosporida</taxon>
        <taxon>Plasmodiidae</taxon>
        <taxon>Plasmodium</taxon>
        <taxon>Plasmodium (Plasmodium)</taxon>
    </lineage>
</organism>
<proteinExistence type="predicted"/>
<protein>
    <submittedName>
        <fullName evidence="1">Ribosomal protein L23, putative</fullName>
    </submittedName>
</protein>
<dbReference type="VEuPathDB" id="PlasmoDB:PmUG01_API001300"/>